<dbReference type="Proteomes" id="UP000752171">
    <property type="component" value="Unassembled WGS sequence"/>
</dbReference>
<dbReference type="AlphaFoldDB" id="A0A8T2M789"/>
<protein>
    <submittedName>
        <fullName evidence="1">Uncharacterized protein</fullName>
    </submittedName>
</protein>
<gene>
    <name evidence="1" type="ORF">AMEX_G4518</name>
</gene>
<dbReference type="EMBL" id="JAICCE010000003">
    <property type="protein sequence ID" value="KAG9279054.1"/>
    <property type="molecule type" value="Genomic_DNA"/>
</dbReference>
<organism evidence="1 2">
    <name type="scientific">Astyanax mexicanus</name>
    <name type="common">Blind cave fish</name>
    <name type="synonym">Astyanax fasciatus mexicanus</name>
    <dbReference type="NCBI Taxonomy" id="7994"/>
    <lineage>
        <taxon>Eukaryota</taxon>
        <taxon>Metazoa</taxon>
        <taxon>Chordata</taxon>
        <taxon>Craniata</taxon>
        <taxon>Vertebrata</taxon>
        <taxon>Euteleostomi</taxon>
        <taxon>Actinopterygii</taxon>
        <taxon>Neopterygii</taxon>
        <taxon>Teleostei</taxon>
        <taxon>Ostariophysi</taxon>
        <taxon>Characiformes</taxon>
        <taxon>Characoidei</taxon>
        <taxon>Acestrorhamphidae</taxon>
        <taxon>Acestrorhamphinae</taxon>
        <taxon>Astyanax</taxon>
    </lineage>
</organism>
<proteinExistence type="predicted"/>
<reference evidence="1 2" key="1">
    <citation type="submission" date="2021-07" db="EMBL/GenBank/DDBJ databases">
        <authorList>
            <person name="Imarazene B."/>
            <person name="Zahm M."/>
            <person name="Klopp C."/>
            <person name="Cabau C."/>
            <person name="Beille S."/>
            <person name="Jouanno E."/>
            <person name="Castinel A."/>
            <person name="Lluch J."/>
            <person name="Gil L."/>
            <person name="Kuchtly C."/>
            <person name="Lopez Roques C."/>
            <person name="Donnadieu C."/>
            <person name="Parrinello H."/>
            <person name="Journot L."/>
            <person name="Du K."/>
            <person name="Schartl M."/>
            <person name="Retaux S."/>
            <person name="Guiguen Y."/>
        </authorList>
    </citation>
    <scope>NUCLEOTIDE SEQUENCE [LARGE SCALE GENOMIC DNA]</scope>
    <source>
        <strain evidence="1">Pach_M1</strain>
        <tissue evidence="1">Testis</tissue>
    </source>
</reference>
<evidence type="ECO:0000313" key="1">
    <source>
        <dbReference type="EMBL" id="KAG9279054.1"/>
    </source>
</evidence>
<accession>A0A8T2M789</accession>
<sequence length="96" mass="10595">MNTPSNIKEVCALAMDYQQIIIITGAIWGSVCPNKPLEEHKCEQQLSAQLCKEWLSSGKVQIKRHSLLNTHPHTHCRGAGSATLPVKCLESIISVM</sequence>
<comment type="caution">
    <text evidence="1">The sequence shown here is derived from an EMBL/GenBank/DDBJ whole genome shotgun (WGS) entry which is preliminary data.</text>
</comment>
<evidence type="ECO:0000313" key="2">
    <source>
        <dbReference type="Proteomes" id="UP000752171"/>
    </source>
</evidence>
<name>A0A8T2M789_ASTMX</name>